<reference evidence="3" key="2">
    <citation type="submission" date="2013-10" db="EMBL/GenBank/DDBJ databases">
        <authorList>
            <person name="Aslett M."/>
        </authorList>
    </citation>
    <scope>NUCLEOTIDE SEQUENCE [LARGE SCALE GENOMIC DNA]</scope>
    <source>
        <strain evidence="3">Weybridge</strain>
    </source>
</reference>
<accession>U6MBR8</accession>
<dbReference type="VEuPathDB" id="ToxoDB:EMWEY_00043470"/>
<reference evidence="3" key="1">
    <citation type="submission" date="2013-10" db="EMBL/GenBank/DDBJ databases">
        <title>Genomic analysis of the causative agents of coccidiosis in chickens.</title>
        <authorList>
            <person name="Reid A.J."/>
            <person name="Blake D."/>
            <person name="Billington K."/>
            <person name="Browne H."/>
            <person name="Dunn M."/>
            <person name="Hung S."/>
            <person name="Kawahara F."/>
            <person name="Miranda-Saavedra D."/>
            <person name="Mourier T."/>
            <person name="Nagra H."/>
            <person name="Otto T.D."/>
            <person name="Rawlings N."/>
            <person name="Sanchez A."/>
            <person name="Sanders M."/>
            <person name="Subramaniam C."/>
            <person name="Tay Y."/>
            <person name="Dear P."/>
            <person name="Doerig C."/>
            <person name="Gruber A."/>
            <person name="Parkinson J."/>
            <person name="Shirley M."/>
            <person name="Wan K.L."/>
            <person name="Berriman M."/>
            <person name="Tomley F."/>
            <person name="Pain A."/>
        </authorList>
    </citation>
    <scope>NUCLEOTIDE SEQUENCE [LARGE SCALE GENOMIC DNA]</scope>
    <source>
        <strain evidence="3">Weybridge</strain>
    </source>
</reference>
<sequence>MAENIQSYTLANEGIDLTSDASLSPDVEKLRDPDELLGSSGEAPYYITESHRRNKWSIGFVNELSTTQVFAILFLCVLIFSIARKTLWRLNRAANIPAEPASASQLPKFDEVLKEAPKHVGYMQPYRKVAKAYKNIGPRQVPRKNTKDLLPRKHKLQSPKPLQAQQEAPKWAEDLEIKTKPPESAEDQKPCEESSQSAEVLAFRKRKAKSDEDLQPHGKKPKVAEDLNPELETPVYIESLKPYEDEFKKASLEFFNHWELSSLVVKGAFAKYFTPQNSRSQQRVSDPSVLYQKHIYAMSAVRRPDPSDVQGCNEYKLNLLLLTGICGSAVEILKMLENLERLYKTTNTPVPILDLGRSFKLPSLHSLQQEAHVDGVTVPQYVKETKKMLAAKPLGGAFPSFASSLDSVFGFDFESGLSSVFSFLGGFDTIFRLLKISQKVPRSLLPLLESLVNEHSILKAGLSNAYEKFRPFLAAQGIDGDTTPEQVHPVRLLYSGEVFDTNLAILSSPSRHIDNEGAEEAFQQLISSGAAFWTTDEVLSFVLFYHNENKRIPEELRNRRENCVKLIRERKMGSESDDLQSVARFLI</sequence>
<keyword evidence="4" id="KW-1185">Reference proteome</keyword>
<keyword evidence="2" id="KW-1133">Transmembrane helix</keyword>
<protein>
    <submittedName>
        <fullName evidence="3">Uncharacterized protein</fullName>
    </submittedName>
</protein>
<feature type="region of interest" description="Disordered" evidence="1">
    <location>
        <begin position="133"/>
        <end position="171"/>
    </location>
</feature>
<name>U6MBR8_EIMMA</name>
<dbReference type="AlphaFoldDB" id="U6MBR8"/>
<evidence type="ECO:0000256" key="1">
    <source>
        <dbReference type="SAM" id="MobiDB-lite"/>
    </source>
</evidence>
<dbReference type="GeneID" id="25338333"/>
<keyword evidence="2" id="KW-0812">Transmembrane</keyword>
<feature type="transmembrane region" description="Helical" evidence="2">
    <location>
        <begin position="64"/>
        <end position="83"/>
    </location>
</feature>
<evidence type="ECO:0000256" key="2">
    <source>
        <dbReference type="SAM" id="Phobius"/>
    </source>
</evidence>
<gene>
    <name evidence="3" type="ORF">EMWEY_00043470</name>
</gene>
<keyword evidence="2" id="KW-0472">Membrane</keyword>
<evidence type="ECO:0000313" key="3">
    <source>
        <dbReference type="EMBL" id="CDJ61652.1"/>
    </source>
</evidence>
<evidence type="ECO:0000313" key="4">
    <source>
        <dbReference type="Proteomes" id="UP000030763"/>
    </source>
</evidence>
<feature type="region of interest" description="Disordered" evidence="1">
    <location>
        <begin position="180"/>
        <end position="199"/>
    </location>
</feature>
<feature type="compositionally biased region" description="Basic and acidic residues" evidence="1">
    <location>
        <begin position="180"/>
        <end position="192"/>
    </location>
</feature>
<feature type="region of interest" description="Disordered" evidence="1">
    <location>
        <begin position="205"/>
        <end position="227"/>
    </location>
</feature>
<dbReference type="OrthoDB" id="347913at2759"/>
<dbReference type="Proteomes" id="UP000030763">
    <property type="component" value="Unassembled WGS sequence"/>
</dbReference>
<proteinExistence type="predicted"/>
<organism evidence="3 4">
    <name type="scientific">Eimeria maxima</name>
    <name type="common">Coccidian parasite</name>
    <dbReference type="NCBI Taxonomy" id="5804"/>
    <lineage>
        <taxon>Eukaryota</taxon>
        <taxon>Sar</taxon>
        <taxon>Alveolata</taxon>
        <taxon>Apicomplexa</taxon>
        <taxon>Conoidasida</taxon>
        <taxon>Coccidia</taxon>
        <taxon>Eucoccidiorida</taxon>
        <taxon>Eimeriorina</taxon>
        <taxon>Eimeriidae</taxon>
        <taxon>Eimeria</taxon>
    </lineage>
</organism>
<dbReference type="RefSeq" id="XP_013338302.1">
    <property type="nucleotide sequence ID" value="XM_013482848.1"/>
</dbReference>
<dbReference type="EMBL" id="HG722168">
    <property type="protein sequence ID" value="CDJ61652.1"/>
    <property type="molecule type" value="Genomic_DNA"/>
</dbReference>